<sequence>MLHLKPPAWTKDELSKLKAAGCTVSSAFSPRDNSLAVFTSTTKASSSSWTGAVPIDNDVYLTTLDRVPSKLRRDFVSDTYVTFSKLSRHITDLRTRDPLLLQSEDALTTYSNVVDDYLVALSAHIEALEHRGPSSQRSSAHYQSLYSSLHLMQTVYLPASGSRRGLVGEELLDWLNRNFIAPSTEEGVSLAALDTPWTDANFWPYIVRSVLRGMARSAVHFLAKLENHPSPYLQHLAGSLVPLLGAHPRSSAYGMDNEFFLAWRQWKERVAVLRREFDAMPQREGVDEWRAEVSDILGILEGNAEVVLRSCKDSEAGWREAVCVWGVWVRVGLRRDDLPELVKDVVEQLPADSTSVEDMLHMALLEGTFGKVIEHANALDIWLVAHMTDVLGPLSVLDDLPDQETAVSVRDYLVLSYAEYLRADPHLWRITVDYMYTCGELGERMADQILLTVPITRADAGGETRDVEMGDATTAATAPSSSATNDATIGGVEALSEICREHAREHVRRQICKNAARIFLQQADYGLAISYYLSAEDYAGIGRAANRLLDEFVEHGPQKFIEKAGQIAIGLHLPENLGEQAVFAHRLLFVQRYAEFHKLCQDGDLSTAAEHLIDMFNAEIVPRTWWALLLADASELLSSGQLVFRSDEICELLGRLEVLQSRVQNGYSAESLGVLAKIGQGDRTRLATKRLEVVRLSLARYYARCGSIGVGGRGHLVDDWVVA</sequence>
<dbReference type="GO" id="GO:0031965">
    <property type="term" value="C:nuclear membrane"/>
    <property type="evidence" value="ECO:0007669"/>
    <property type="project" value="UniProtKB-UniRule"/>
</dbReference>
<organism evidence="11 12">
    <name type="scientific">Exidia glandulosa HHB12029</name>
    <dbReference type="NCBI Taxonomy" id="1314781"/>
    <lineage>
        <taxon>Eukaryota</taxon>
        <taxon>Fungi</taxon>
        <taxon>Dikarya</taxon>
        <taxon>Basidiomycota</taxon>
        <taxon>Agaricomycotina</taxon>
        <taxon>Agaricomycetes</taxon>
        <taxon>Auriculariales</taxon>
        <taxon>Exidiaceae</taxon>
        <taxon>Exidia</taxon>
    </lineage>
</organism>
<dbReference type="AlphaFoldDB" id="A0A165N003"/>
<feature type="region of interest" description="Disordered" evidence="10">
    <location>
        <begin position="462"/>
        <end position="483"/>
    </location>
</feature>
<evidence type="ECO:0000313" key="12">
    <source>
        <dbReference type="Proteomes" id="UP000077266"/>
    </source>
</evidence>
<evidence type="ECO:0000256" key="1">
    <source>
        <dbReference type="ARBA" id="ARBA00004567"/>
    </source>
</evidence>
<evidence type="ECO:0000313" key="11">
    <source>
        <dbReference type="EMBL" id="KZW00006.1"/>
    </source>
</evidence>
<comment type="subcellular location">
    <subcellularLocation>
        <location evidence="1 9">Nucleus</location>
        <location evidence="1 9">Nuclear pore complex</location>
    </subcellularLocation>
</comment>
<keyword evidence="8 9" id="KW-0539">Nucleus</keyword>
<dbReference type="PANTHER" id="PTHR13373:SF21">
    <property type="entry name" value="NUCLEAR PORE COMPLEX PROTEIN NUP85"/>
    <property type="match status" value="1"/>
</dbReference>
<evidence type="ECO:0000256" key="7">
    <source>
        <dbReference type="ARBA" id="ARBA00023132"/>
    </source>
</evidence>
<evidence type="ECO:0000256" key="9">
    <source>
        <dbReference type="RuleBase" id="RU365073"/>
    </source>
</evidence>
<dbReference type="EMBL" id="KV425904">
    <property type="protein sequence ID" value="KZW00006.1"/>
    <property type="molecule type" value="Genomic_DNA"/>
</dbReference>
<dbReference type="Proteomes" id="UP000077266">
    <property type="component" value="Unassembled WGS sequence"/>
</dbReference>
<evidence type="ECO:0000256" key="5">
    <source>
        <dbReference type="ARBA" id="ARBA00022927"/>
    </source>
</evidence>
<evidence type="ECO:0000256" key="2">
    <source>
        <dbReference type="ARBA" id="ARBA00005573"/>
    </source>
</evidence>
<comment type="similarity">
    <text evidence="2 9">Belongs to the nucleoporin Nup85 family.</text>
</comment>
<dbReference type="InParanoid" id="A0A165N003"/>
<proteinExistence type="inferred from homology"/>
<evidence type="ECO:0000256" key="8">
    <source>
        <dbReference type="ARBA" id="ARBA00023242"/>
    </source>
</evidence>
<name>A0A165N003_EXIGL</name>
<comment type="function">
    <text evidence="9">Functions as a component of the nuclear pore complex (NPC).</text>
</comment>
<keyword evidence="12" id="KW-1185">Reference proteome</keyword>
<dbReference type="InterPro" id="IPR011502">
    <property type="entry name" value="Nucleoporin_Nup85"/>
</dbReference>
<feature type="compositionally biased region" description="Low complexity" evidence="10">
    <location>
        <begin position="472"/>
        <end position="483"/>
    </location>
</feature>
<dbReference type="GO" id="GO:0045893">
    <property type="term" value="P:positive regulation of DNA-templated transcription"/>
    <property type="evidence" value="ECO:0007669"/>
    <property type="project" value="TreeGrafter"/>
</dbReference>
<evidence type="ECO:0000256" key="6">
    <source>
        <dbReference type="ARBA" id="ARBA00023010"/>
    </source>
</evidence>
<dbReference type="Pfam" id="PF07575">
    <property type="entry name" value="Nucleopor_Nup85"/>
    <property type="match status" value="2"/>
</dbReference>
<accession>A0A165N003</accession>
<keyword evidence="5 9" id="KW-0653">Protein transport</keyword>
<keyword evidence="7 9" id="KW-0906">Nuclear pore complex</keyword>
<dbReference type="GO" id="GO:0017056">
    <property type="term" value="F:structural constituent of nuclear pore"/>
    <property type="evidence" value="ECO:0007669"/>
    <property type="project" value="TreeGrafter"/>
</dbReference>
<evidence type="ECO:0000256" key="10">
    <source>
        <dbReference type="SAM" id="MobiDB-lite"/>
    </source>
</evidence>
<keyword evidence="3 9" id="KW-0813">Transport</keyword>
<evidence type="ECO:0000256" key="4">
    <source>
        <dbReference type="ARBA" id="ARBA00022816"/>
    </source>
</evidence>
<reference evidence="11 12" key="1">
    <citation type="journal article" date="2016" name="Mol. Biol. Evol.">
        <title>Comparative Genomics of Early-Diverging Mushroom-Forming Fungi Provides Insights into the Origins of Lignocellulose Decay Capabilities.</title>
        <authorList>
            <person name="Nagy L.G."/>
            <person name="Riley R."/>
            <person name="Tritt A."/>
            <person name="Adam C."/>
            <person name="Daum C."/>
            <person name="Floudas D."/>
            <person name="Sun H."/>
            <person name="Yadav J.S."/>
            <person name="Pangilinan J."/>
            <person name="Larsson K.H."/>
            <person name="Matsuura K."/>
            <person name="Barry K."/>
            <person name="Labutti K."/>
            <person name="Kuo R."/>
            <person name="Ohm R.A."/>
            <person name="Bhattacharya S.S."/>
            <person name="Shirouzu T."/>
            <person name="Yoshinaga Y."/>
            <person name="Martin F.M."/>
            <person name="Grigoriev I.V."/>
            <person name="Hibbett D.S."/>
        </authorList>
    </citation>
    <scope>NUCLEOTIDE SEQUENCE [LARGE SCALE GENOMIC DNA]</scope>
    <source>
        <strain evidence="11 12">HHB12029</strain>
    </source>
</reference>
<dbReference type="GO" id="GO:0031080">
    <property type="term" value="C:nuclear pore outer ring"/>
    <property type="evidence" value="ECO:0007669"/>
    <property type="project" value="TreeGrafter"/>
</dbReference>
<dbReference type="STRING" id="1314781.A0A165N003"/>
<keyword evidence="6 9" id="KW-0811">Translocation</keyword>
<dbReference type="PANTHER" id="PTHR13373">
    <property type="entry name" value="FROUNT PROTEIN-RELATED"/>
    <property type="match status" value="1"/>
</dbReference>
<dbReference type="OrthoDB" id="17644at2759"/>
<evidence type="ECO:0000256" key="3">
    <source>
        <dbReference type="ARBA" id="ARBA00022448"/>
    </source>
</evidence>
<gene>
    <name evidence="11" type="ORF">EXIGLDRAFT_723166</name>
</gene>
<comment type="subunit">
    <text evidence="9">Component of the nuclear pore complex (NPC).</text>
</comment>
<dbReference type="GO" id="GO:0006606">
    <property type="term" value="P:protein import into nucleus"/>
    <property type="evidence" value="ECO:0007669"/>
    <property type="project" value="TreeGrafter"/>
</dbReference>
<keyword evidence="4 9" id="KW-0509">mRNA transport</keyword>
<dbReference type="GO" id="GO:0006406">
    <property type="term" value="P:mRNA export from nucleus"/>
    <property type="evidence" value="ECO:0007669"/>
    <property type="project" value="TreeGrafter"/>
</dbReference>
<protein>
    <recommendedName>
        <fullName evidence="9">Nuclear pore complex protein Nup85</fullName>
    </recommendedName>
</protein>
<keyword evidence="9" id="KW-0472">Membrane</keyword>